<comment type="similarity">
    <text evidence="2">Belongs to the TAF6 family.</text>
</comment>
<sequence>STLMSFMMERKRKKKRGIFRASTLSNKSMNAVALTYVRQKLNRRALRVFGDIIRNNVIRLLAESTKHCIRTGGDTLDLEHLEFSQREMGHSLDMLHIRVNCKRLETRTRRKVVKVRRRVPVRRAAPGASMPTINLPEPLRPKWDLKRLHSIDDVLIMKNRCYPLSRERQAYYVHTTDKLLGNSEEERIEMLHILELDPSYHYMLPQLASFVNMGIQMNLYHGNFVVLTYLLRAINSLLRNHNLEFRPYLHLILPVVVSCVVSAKLGSFADKEDHWAMRELASEVTAHILRHFDGRQRFIRRKVVRIYLEGMDKSSMATVYGSILGFIKMGRRAFQKHVMPRIGDISDRIEPLLTKEDADEKDIEYLSSKYLRLRLIMETGQILRYTLEDDEYNDETEAKVLIQLTEQFHEIGRTIFRSWMFYRVLDDAYDECLAEELERIIVIQ</sequence>
<dbReference type="EMBL" id="JAJJHW010000095">
    <property type="protein sequence ID" value="KAH8387751.1"/>
    <property type="molecule type" value="Genomic_DNA"/>
</dbReference>
<dbReference type="Gene3D" id="1.25.40.770">
    <property type="entry name" value="TAF6, C-terminal HEAT repeat domain"/>
    <property type="match status" value="1"/>
</dbReference>
<accession>A0AAD4KB95</accession>
<name>A0AAD4KB95_9MUSC</name>
<dbReference type="AlphaFoldDB" id="A0AAD4KB95"/>
<feature type="domain" description="TAF6 C-terminal HEAT repeat" evidence="6">
    <location>
        <begin position="163"/>
        <end position="342"/>
    </location>
</feature>
<gene>
    <name evidence="7" type="ORF">KR093_009369</name>
</gene>
<dbReference type="GO" id="GO:0003713">
    <property type="term" value="F:transcription coactivator activity"/>
    <property type="evidence" value="ECO:0007669"/>
    <property type="project" value="TreeGrafter"/>
</dbReference>
<dbReference type="InterPro" id="IPR037796">
    <property type="entry name" value="TAF6"/>
</dbReference>
<dbReference type="SUPFAM" id="SSF48371">
    <property type="entry name" value="ARM repeat"/>
    <property type="match status" value="1"/>
</dbReference>
<dbReference type="GO" id="GO:0000124">
    <property type="term" value="C:SAGA complex"/>
    <property type="evidence" value="ECO:0007669"/>
    <property type="project" value="InterPro"/>
</dbReference>
<organism evidence="7 8">
    <name type="scientific">Drosophila rubida</name>
    <dbReference type="NCBI Taxonomy" id="30044"/>
    <lineage>
        <taxon>Eukaryota</taxon>
        <taxon>Metazoa</taxon>
        <taxon>Ecdysozoa</taxon>
        <taxon>Arthropoda</taxon>
        <taxon>Hexapoda</taxon>
        <taxon>Insecta</taxon>
        <taxon>Pterygota</taxon>
        <taxon>Neoptera</taxon>
        <taxon>Endopterygota</taxon>
        <taxon>Diptera</taxon>
        <taxon>Brachycera</taxon>
        <taxon>Muscomorpha</taxon>
        <taxon>Ephydroidea</taxon>
        <taxon>Drosophilidae</taxon>
        <taxon>Drosophila</taxon>
    </lineage>
</organism>
<keyword evidence="4" id="KW-0804">Transcription</keyword>
<comment type="caution">
    <text evidence="7">The sequence shown here is derived from an EMBL/GenBank/DDBJ whole genome shotgun (WGS) entry which is preliminary data.</text>
</comment>
<dbReference type="GO" id="GO:0005669">
    <property type="term" value="C:transcription factor TFIID complex"/>
    <property type="evidence" value="ECO:0007669"/>
    <property type="project" value="InterPro"/>
</dbReference>
<dbReference type="InterPro" id="IPR016024">
    <property type="entry name" value="ARM-type_fold"/>
</dbReference>
<dbReference type="InterPro" id="IPR011442">
    <property type="entry name" value="TAF6_C"/>
</dbReference>
<keyword evidence="3" id="KW-0805">Transcription regulation</keyword>
<keyword evidence="8" id="KW-1185">Reference proteome</keyword>
<dbReference type="PANTHER" id="PTHR10221:SF9">
    <property type="entry name" value="TRANSCRIPTION INITIATION FACTOR TFIID SUBUNIT 6"/>
    <property type="match status" value="1"/>
</dbReference>
<dbReference type="PANTHER" id="PTHR10221">
    <property type="entry name" value="TRANSCRIPTION INITIATION FACTOR TFIID SUBUNIT 6"/>
    <property type="match status" value="1"/>
</dbReference>
<evidence type="ECO:0000256" key="4">
    <source>
        <dbReference type="ARBA" id="ARBA00023163"/>
    </source>
</evidence>
<dbReference type="GO" id="GO:0016251">
    <property type="term" value="F:RNA polymerase II general transcription initiation factor activity"/>
    <property type="evidence" value="ECO:0007669"/>
    <property type="project" value="InterPro"/>
</dbReference>
<dbReference type="InterPro" id="IPR046344">
    <property type="entry name" value="TAF6_C_sf"/>
</dbReference>
<evidence type="ECO:0000259" key="6">
    <source>
        <dbReference type="Pfam" id="PF07571"/>
    </source>
</evidence>
<proteinExistence type="inferred from homology"/>
<comment type="subcellular location">
    <subcellularLocation>
        <location evidence="1">Nucleus</location>
    </subcellularLocation>
</comment>
<feature type="non-terminal residue" evidence="7">
    <location>
        <position position="444"/>
    </location>
</feature>
<keyword evidence="5" id="KW-0539">Nucleus</keyword>
<evidence type="ECO:0000256" key="2">
    <source>
        <dbReference type="ARBA" id="ARBA00007688"/>
    </source>
</evidence>
<dbReference type="Proteomes" id="UP001200034">
    <property type="component" value="Unassembled WGS sequence"/>
</dbReference>
<evidence type="ECO:0000313" key="7">
    <source>
        <dbReference type="EMBL" id="KAH8387751.1"/>
    </source>
</evidence>
<reference evidence="7" key="1">
    <citation type="journal article" date="2021" name="Mol. Ecol. Resour.">
        <title>Phylogenomic analyses of the genus Drosophila reveals genomic signals of climate adaptation.</title>
        <authorList>
            <person name="Li F."/>
            <person name="Rane R.V."/>
            <person name="Luria V."/>
            <person name="Xiong Z."/>
            <person name="Chen J."/>
            <person name="Li Z."/>
            <person name="Catullo R.A."/>
            <person name="Griffin P.C."/>
            <person name="Schiffer M."/>
            <person name="Pearce S."/>
            <person name="Lee S.F."/>
            <person name="McElroy K."/>
            <person name="Stocker A."/>
            <person name="Shirriffs J."/>
            <person name="Cockerell F."/>
            <person name="Coppin C."/>
            <person name="Sgro C.M."/>
            <person name="Karger A."/>
            <person name="Cain J.W."/>
            <person name="Weber J.A."/>
            <person name="Santpere G."/>
            <person name="Kirschner M.W."/>
            <person name="Hoffmann A.A."/>
            <person name="Oakeshott J.G."/>
            <person name="Zhang G."/>
        </authorList>
    </citation>
    <scope>NUCLEOTIDE SEQUENCE</scope>
    <source>
        <strain evidence="7">BGI-SZ-2011g</strain>
    </source>
</reference>
<evidence type="ECO:0000313" key="8">
    <source>
        <dbReference type="Proteomes" id="UP001200034"/>
    </source>
</evidence>
<dbReference type="Pfam" id="PF07571">
    <property type="entry name" value="TAF6_C"/>
    <property type="match status" value="1"/>
</dbReference>
<evidence type="ECO:0000256" key="1">
    <source>
        <dbReference type="ARBA" id="ARBA00004123"/>
    </source>
</evidence>
<evidence type="ECO:0000256" key="5">
    <source>
        <dbReference type="ARBA" id="ARBA00023242"/>
    </source>
</evidence>
<dbReference type="CDD" id="cd08050">
    <property type="entry name" value="TAF6C"/>
    <property type="match status" value="1"/>
</dbReference>
<dbReference type="FunFam" id="1.25.40.770:FF:000001">
    <property type="entry name" value="Transcription initiation factor TFIID subunit 6"/>
    <property type="match status" value="1"/>
</dbReference>
<dbReference type="GO" id="GO:0051123">
    <property type="term" value="P:RNA polymerase II preinitiation complex assembly"/>
    <property type="evidence" value="ECO:0007669"/>
    <property type="project" value="TreeGrafter"/>
</dbReference>
<protein>
    <recommendedName>
        <fullName evidence="6">TAF6 C-terminal HEAT repeat domain-containing protein</fullName>
    </recommendedName>
</protein>
<evidence type="ECO:0000256" key="3">
    <source>
        <dbReference type="ARBA" id="ARBA00023015"/>
    </source>
</evidence>
<dbReference type="GO" id="GO:0046695">
    <property type="term" value="C:SLIK (SAGA-like) complex"/>
    <property type="evidence" value="ECO:0007669"/>
    <property type="project" value="InterPro"/>
</dbReference>